<dbReference type="RefSeq" id="WP_169281943.1">
    <property type="nucleotide sequence ID" value="NZ_CP051680.1"/>
</dbReference>
<evidence type="ECO:0000256" key="6">
    <source>
        <dbReference type="ARBA" id="ARBA00023136"/>
    </source>
</evidence>
<evidence type="ECO:0000259" key="8">
    <source>
        <dbReference type="PROSITE" id="PS50928"/>
    </source>
</evidence>
<keyword evidence="6 7" id="KW-0472">Membrane</keyword>
<name>A0A7Z2VLY2_9BACL</name>
<feature type="transmembrane region" description="Helical" evidence="7">
    <location>
        <begin position="132"/>
        <end position="148"/>
    </location>
</feature>
<evidence type="ECO:0000256" key="5">
    <source>
        <dbReference type="ARBA" id="ARBA00022989"/>
    </source>
</evidence>
<reference evidence="9 10" key="1">
    <citation type="submission" date="2020-04" db="EMBL/GenBank/DDBJ databases">
        <title>Genome sequencing of novel species.</title>
        <authorList>
            <person name="Heo J."/>
            <person name="Kim S.-J."/>
            <person name="Kim J.-S."/>
            <person name="Hong S.-B."/>
            <person name="Kwon S.-W."/>
        </authorList>
    </citation>
    <scope>NUCLEOTIDE SEQUENCE [LARGE SCALE GENOMIC DNA]</scope>
    <source>
        <strain evidence="9 10">MFER-1</strain>
    </source>
</reference>
<dbReference type="PANTHER" id="PTHR43227">
    <property type="entry name" value="BLL4140 PROTEIN"/>
    <property type="match status" value="1"/>
</dbReference>
<feature type="transmembrane region" description="Helical" evidence="7">
    <location>
        <begin position="28"/>
        <end position="55"/>
    </location>
</feature>
<dbReference type="PANTHER" id="PTHR43227:SF11">
    <property type="entry name" value="BLL4140 PROTEIN"/>
    <property type="match status" value="1"/>
</dbReference>
<keyword evidence="2 7" id="KW-0813">Transport</keyword>
<comment type="subcellular location">
    <subcellularLocation>
        <location evidence="1 7">Cell membrane</location>
        <topology evidence="1 7">Multi-pass membrane protein</topology>
    </subcellularLocation>
</comment>
<dbReference type="Gene3D" id="1.10.3720.10">
    <property type="entry name" value="MetI-like"/>
    <property type="match status" value="1"/>
</dbReference>
<feature type="transmembrane region" description="Helical" evidence="7">
    <location>
        <begin position="283"/>
        <end position="307"/>
    </location>
</feature>
<dbReference type="InterPro" id="IPR050809">
    <property type="entry name" value="UgpAE/MalFG_permease"/>
</dbReference>
<dbReference type="Proteomes" id="UP000502248">
    <property type="component" value="Chromosome"/>
</dbReference>
<sequence>MSAQTVAKATRQPKPAAKAANRRLKASLLAMTIPFFALVILFNYVPLLGWAIVFFDYFPGKSLLAHDPVGWKHFIRMATDETFLRALRNTLVLSFLGLVIAPAPMILALLLNEVKSLPFRKFVQTLSSFPNFISWIIVYYVFFSFFSVDDGLLNSMLLKLGWIGHPTDILANSSAAWVFQTLVGLWKGVGWGAIIYLAALSGIDQELYEAARVDGAGRLREAWHISLPGMMPTFVVLFVLGIGNLLSGAGFEQIFTFMNPMVKDHLEIIDTYVYFNGLQSLNFSYATAIGVARSIVSIALLVLANYVSRLATGRSIL</sequence>
<protein>
    <submittedName>
        <fullName evidence="9">Sugar ABC transporter permease</fullName>
    </submittedName>
</protein>
<evidence type="ECO:0000313" key="9">
    <source>
        <dbReference type="EMBL" id="QJD85683.1"/>
    </source>
</evidence>
<comment type="similarity">
    <text evidence="7">Belongs to the binding-protein-dependent transport system permease family.</text>
</comment>
<dbReference type="KEGG" id="cheb:HH215_22510"/>
<accession>A0A7Z2VLY2</accession>
<dbReference type="AlphaFoldDB" id="A0A7Z2VLY2"/>
<evidence type="ECO:0000256" key="3">
    <source>
        <dbReference type="ARBA" id="ARBA00022475"/>
    </source>
</evidence>
<feature type="transmembrane region" description="Helical" evidence="7">
    <location>
        <begin position="177"/>
        <end position="201"/>
    </location>
</feature>
<dbReference type="GO" id="GO:0005886">
    <property type="term" value="C:plasma membrane"/>
    <property type="evidence" value="ECO:0007669"/>
    <property type="project" value="UniProtKB-SubCell"/>
</dbReference>
<keyword evidence="4 7" id="KW-0812">Transmembrane</keyword>
<gene>
    <name evidence="9" type="ORF">HH215_22510</name>
</gene>
<keyword evidence="5 7" id="KW-1133">Transmembrane helix</keyword>
<dbReference type="SUPFAM" id="SSF161098">
    <property type="entry name" value="MetI-like"/>
    <property type="match status" value="1"/>
</dbReference>
<dbReference type="EMBL" id="CP051680">
    <property type="protein sequence ID" value="QJD85683.1"/>
    <property type="molecule type" value="Genomic_DNA"/>
</dbReference>
<organism evidence="9 10">
    <name type="scientific">Cohnella herbarum</name>
    <dbReference type="NCBI Taxonomy" id="2728023"/>
    <lineage>
        <taxon>Bacteria</taxon>
        <taxon>Bacillati</taxon>
        <taxon>Bacillota</taxon>
        <taxon>Bacilli</taxon>
        <taxon>Bacillales</taxon>
        <taxon>Paenibacillaceae</taxon>
        <taxon>Cohnella</taxon>
    </lineage>
</organism>
<dbReference type="InterPro" id="IPR000515">
    <property type="entry name" value="MetI-like"/>
</dbReference>
<feature type="transmembrane region" description="Helical" evidence="7">
    <location>
        <begin position="91"/>
        <end position="111"/>
    </location>
</feature>
<evidence type="ECO:0000313" key="10">
    <source>
        <dbReference type="Proteomes" id="UP000502248"/>
    </source>
</evidence>
<dbReference type="GO" id="GO:0055085">
    <property type="term" value="P:transmembrane transport"/>
    <property type="evidence" value="ECO:0007669"/>
    <property type="project" value="InterPro"/>
</dbReference>
<dbReference type="CDD" id="cd06261">
    <property type="entry name" value="TM_PBP2"/>
    <property type="match status" value="1"/>
</dbReference>
<evidence type="ECO:0000256" key="2">
    <source>
        <dbReference type="ARBA" id="ARBA00022448"/>
    </source>
</evidence>
<keyword evidence="3" id="KW-1003">Cell membrane</keyword>
<dbReference type="PROSITE" id="PS50928">
    <property type="entry name" value="ABC_TM1"/>
    <property type="match status" value="1"/>
</dbReference>
<feature type="domain" description="ABC transmembrane type-1" evidence="8">
    <location>
        <begin position="87"/>
        <end position="304"/>
    </location>
</feature>
<proteinExistence type="inferred from homology"/>
<keyword evidence="10" id="KW-1185">Reference proteome</keyword>
<dbReference type="InterPro" id="IPR035906">
    <property type="entry name" value="MetI-like_sf"/>
</dbReference>
<evidence type="ECO:0000256" key="7">
    <source>
        <dbReference type="RuleBase" id="RU363032"/>
    </source>
</evidence>
<evidence type="ECO:0000256" key="4">
    <source>
        <dbReference type="ARBA" id="ARBA00022692"/>
    </source>
</evidence>
<evidence type="ECO:0000256" key="1">
    <source>
        <dbReference type="ARBA" id="ARBA00004651"/>
    </source>
</evidence>
<dbReference type="Pfam" id="PF00528">
    <property type="entry name" value="BPD_transp_1"/>
    <property type="match status" value="1"/>
</dbReference>